<feature type="domain" description="DZANK-type" evidence="2">
    <location>
        <begin position="101"/>
        <end position="176"/>
    </location>
</feature>
<gene>
    <name evidence="3" type="ORF">D3H35_26590</name>
</gene>
<keyword evidence="4" id="KW-1185">Reference proteome</keyword>
<comment type="caution">
    <text evidence="3">The sequence shown here is derived from an EMBL/GenBank/DDBJ whole genome shotgun (WGS) entry which is preliminary data.</text>
</comment>
<dbReference type="InterPro" id="IPR025874">
    <property type="entry name" value="DZR"/>
</dbReference>
<evidence type="ECO:0000313" key="4">
    <source>
        <dbReference type="Proteomes" id="UP000266340"/>
    </source>
</evidence>
<keyword evidence="1" id="KW-0175">Coiled coil</keyword>
<proteinExistence type="predicted"/>
<dbReference type="Proteomes" id="UP000266340">
    <property type="component" value="Unassembled WGS sequence"/>
</dbReference>
<dbReference type="Pfam" id="PF12773">
    <property type="entry name" value="DZR"/>
    <property type="match status" value="1"/>
</dbReference>
<evidence type="ECO:0000313" key="3">
    <source>
        <dbReference type="EMBL" id="RIE00763.1"/>
    </source>
</evidence>
<name>A0A398CDI6_9BACL</name>
<dbReference type="AlphaFoldDB" id="A0A398CDI6"/>
<dbReference type="RefSeq" id="WP_119152157.1">
    <property type="nucleotide sequence ID" value="NZ_JBHSOV010000011.1"/>
</dbReference>
<dbReference type="EMBL" id="QXJM01000048">
    <property type="protein sequence ID" value="RIE00763.1"/>
    <property type="molecule type" value="Genomic_DNA"/>
</dbReference>
<protein>
    <submittedName>
        <fullName evidence="3">Zinc-ribbon domain-containing protein</fullName>
    </submittedName>
</protein>
<evidence type="ECO:0000259" key="2">
    <source>
        <dbReference type="Pfam" id="PF12773"/>
    </source>
</evidence>
<evidence type="ECO:0000256" key="1">
    <source>
        <dbReference type="SAM" id="Coils"/>
    </source>
</evidence>
<dbReference type="OrthoDB" id="2066200at2"/>
<reference evidence="3 4" key="1">
    <citation type="submission" date="2018-09" db="EMBL/GenBank/DDBJ databases">
        <title>Cohnella cavernae sp. nov., isolated from a karst cave.</title>
        <authorList>
            <person name="Zhu H."/>
        </authorList>
    </citation>
    <scope>NUCLEOTIDE SEQUENCE [LARGE SCALE GENOMIC DNA]</scope>
    <source>
        <strain evidence="3 4">K2E09-144</strain>
    </source>
</reference>
<accession>A0A398CDI6</accession>
<sequence length="183" mass="19910">MSLFKKITESVSKGVSSATEKAQQTVEITRLYTQISGKRKEIDKLYAAIGELVYEAYEEDGGASSDARVDSICKDIAALRGEIDALDDRMKELRNEKDCVCARRVPYDTKFCPSCGHRFPEPPAPPVAASEPEAEEGEELPAVVAAEEAKEEAEPVICFSCGLSVEADARFCPACGHPADRFS</sequence>
<feature type="coiled-coil region" evidence="1">
    <location>
        <begin position="76"/>
        <end position="103"/>
    </location>
</feature>
<organism evidence="3 4">
    <name type="scientific">Cohnella faecalis</name>
    <dbReference type="NCBI Taxonomy" id="2315694"/>
    <lineage>
        <taxon>Bacteria</taxon>
        <taxon>Bacillati</taxon>
        <taxon>Bacillota</taxon>
        <taxon>Bacilli</taxon>
        <taxon>Bacillales</taxon>
        <taxon>Paenibacillaceae</taxon>
        <taxon>Cohnella</taxon>
    </lineage>
</organism>